<dbReference type="Proteomes" id="UP000009046">
    <property type="component" value="Unassembled WGS sequence"/>
</dbReference>
<keyword evidence="6" id="KW-0547">Nucleotide-binding</keyword>
<evidence type="ECO:0000256" key="2">
    <source>
        <dbReference type="ARBA" id="ARBA00009601"/>
    </source>
</evidence>
<evidence type="ECO:0000256" key="6">
    <source>
        <dbReference type="ARBA" id="ARBA00022741"/>
    </source>
</evidence>
<dbReference type="EC" id="2.7.1.159" evidence="3"/>
<dbReference type="PANTHER" id="PTHR14217">
    <property type="entry name" value="INOSITOL-TETRAKISPHOSPHATE 1-KINASE"/>
    <property type="match status" value="1"/>
</dbReference>
<dbReference type="GO" id="GO:0052725">
    <property type="term" value="F:inositol-1,3,4-trisphosphate 6-kinase activity"/>
    <property type="evidence" value="ECO:0007669"/>
    <property type="project" value="InterPro"/>
</dbReference>
<evidence type="ECO:0000313" key="12">
    <source>
        <dbReference type="EnsemblMetazoa" id="PHUM230610-PA"/>
    </source>
</evidence>
<evidence type="ECO:0000259" key="10">
    <source>
        <dbReference type="Pfam" id="PF05770"/>
    </source>
</evidence>
<evidence type="ECO:0000256" key="4">
    <source>
        <dbReference type="ARBA" id="ARBA00022679"/>
    </source>
</evidence>
<evidence type="ECO:0000256" key="5">
    <source>
        <dbReference type="ARBA" id="ARBA00022723"/>
    </source>
</evidence>
<evidence type="ECO:0000313" key="13">
    <source>
        <dbReference type="Proteomes" id="UP000009046"/>
    </source>
</evidence>
<reference evidence="11" key="1">
    <citation type="submission" date="2007-04" db="EMBL/GenBank/DDBJ databases">
        <title>Annotation of Pediculus humanus corporis strain USDA.</title>
        <authorList>
            <person name="Kirkness E."/>
            <person name="Hannick L."/>
            <person name="Hass B."/>
            <person name="Bruggner R."/>
            <person name="Lawson D."/>
            <person name="Bidwell S."/>
            <person name="Joardar V."/>
            <person name="Caler E."/>
            <person name="Walenz B."/>
            <person name="Inman J."/>
            <person name="Schobel S."/>
            <person name="Galinsky K."/>
            <person name="Amedeo P."/>
            <person name="Strausberg R."/>
        </authorList>
    </citation>
    <scope>NUCLEOTIDE SEQUENCE</scope>
    <source>
        <strain evidence="11">USDA</strain>
    </source>
</reference>
<accession>E0VIP9</accession>
<reference evidence="11" key="2">
    <citation type="submission" date="2007-04" db="EMBL/GenBank/DDBJ databases">
        <title>The genome of the human body louse.</title>
        <authorList>
            <consortium name="The Human Body Louse Genome Consortium"/>
            <person name="Kirkness E."/>
            <person name="Walenz B."/>
            <person name="Hass B."/>
            <person name="Bruggner R."/>
            <person name="Strausberg R."/>
        </authorList>
    </citation>
    <scope>NUCLEOTIDE SEQUENCE</scope>
    <source>
        <strain evidence="11">USDA</strain>
    </source>
</reference>
<dbReference type="STRING" id="121224.E0VIP9"/>
<gene>
    <name evidence="12" type="primary">8230044</name>
    <name evidence="11" type="ORF">Phum_PHUM230610</name>
</gene>
<dbReference type="RefSeq" id="XP_002425993.1">
    <property type="nucleotide sequence ID" value="XM_002425948.1"/>
</dbReference>
<dbReference type="GO" id="GO:0005524">
    <property type="term" value="F:ATP binding"/>
    <property type="evidence" value="ECO:0007669"/>
    <property type="project" value="UniProtKB-KW"/>
</dbReference>
<keyword evidence="13" id="KW-1185">Reference proteome</keyword>
<dbReference type="OrthoDB" id="25308at2759"/>
<dbReference type="EMBL" id="AAZO01002678">
    <property type="status" value="NOT_ANNOTATED_CDS"/>
    <property type="molecule type" value="Genomic_DNA"/>
</dbReference>
<dbReference type="InParanoid" id="E0VIP9"/>
<name>E0VIP9_PEDHC</name>
<evidence type="ECO:0000256" key="7">
    <source>
        <dbReference type="ARBA" id="ARBA00022777"/>
    </source>
</evidence>
<dbReference type="GO" id="GO:0000287">
    <property type="term" value="F:magnesium ion binding"/>
    <property type="evidence" value="ECO:0007669"/>
    <property type="project" value="InterPro"/>
</dbReference>
<dbReference type="EMBL" id="DS235201">
    <property type="protein sequence ID" value="EEB13255.1"/>
    <property type="molecule type" value="Genomic_DNA"/>
</dbReference>
<evidence type="ECO:0000313" key="11">
    <source>
        <dbReference type="EMBL" id="EEB13255.1"/>
    </source>
</evidence>
<reference evidence="12" key="3">
    <citation type="submission" date="2021-02" db="UniProtKB">
        <authorList>
            <consortium name="EnsemblMetazoa"/>
        </authorList>
    </citation>
    <scope>IDENTIFICATION</scope>
    <source>
        <strain evidence="12">USDA</strain>
    </source>
</reference>
<keyword evidence="4 11" id="KW-0808">Transferase</keyword>
<keyword evidence="7 11" id="KW-0418">Kinase</keyword>
<dbReference type="Gene3D" id="3.30.470.20">
    <property type="entry name" value="ATP-grasp fold, B domain"/>
    <property type="match status" value="1"/>
</dbReference>
<keyword evidence="8" id="KW-0067">ATP-binding</keyword>
<dbReference type="EnsemblMetazoa" id="PHUM230610-RA">
    <property type="protein sequence ID" value="PHUM230610-PA"/>
    <property type="gene ID" value="PHUM230610"/>
</dbReference>
<dbReference type="Pfam" id="PF05770">
    <property type="entry name" value="Ins134_P3_kin"/>
    <property type="match status" value="1"/>
</dbReference>
<feature type="domain" description="Inositol 1,3,4-trisphosphate 5/6-kinase ATP-grasp" evidence="10">
    <location>
        <begin position="48"/>
        <end position="219"/>
    </location>
</feature>
<dbReference type="GO" id="GO:0047325">
    <property type="term" value="F:inositol-3,4,5,6-tetrakisphosphate 1-kinase activity"/>
    <property type="evidence" value="ECO:0007669"/>
    <property type="project" value="InterPro"/>
</dbReference>
<protein>
    <recommendedName>
        <fullName evidence="3">inositol-1,3,4-trisphosphate 5/6-kinase</fullName>
        <ecNumber evidence="3">2.7.1.159</ecNumber>
    </recommendedName>
</protein>
<sequence length="219" mass="24785">MKIIFEVEKYMSYHPDVIIIDPLYNVRQLLNRYKSYSLIHKNAVLLDSEVFTPSFVEITSNNAEENLNILKKAGVKFPFVCKPSINHGSSEAHKMSIVFNEKGIRDCKPISVAQTFINHNAVLYKIFCVGEEYHVVERPSLKNFYSNGIDVSKSDSTSSLTVLDEDDPPPKLNVLDVKRLDKIVKAVRKEIGLALMGIDIVVENHTNRYAIIDINAFPG</sequence>
<keyword evidence="9" id="KW-0460">Magnesium</keyword>
<dbReference type="PANTHER" id="PTHR14217:SF1">
    <property type="entry name" value="INOSITOL-TETRAKISPHOSPHATE 1-KINASE"/>
    <property type="match status" value="1"/>
</dbReference>
<dbReference type="GO" id="GO:0005737">
    <property type="term" value="C:cytoplasm"/>
    <property type="evidence" value="ECO:0007669"/>
    <property type="project" value="TreeGrafter"/>
</dbReference>
<proteinExistence type="inferred from homology"/>
<dbReference type="GeneID" id="8230044"/>
<dbReference type="eggNOG" id="ENOG502QQS1">
    <property type="taxonomic scope" value="Eukaryota"/>
</dbReference>
<evidence type="ECO:0000256" key="9">
    <source>
        <dbReference type="ARBA" id="ARBA00022842"/>
    </source>
</evidence>
<dbReference type="OMA" id="QHLYNRQ"/>
<evidence type="ECO:0000256" key="1">
    <source>
        <dbReference type="ARBA" id="ARBA00001946"/>
    </source>
</evidence>
<keyword evidence="5" id="KW-0479">Metal-binding</keyword>
<evidence type="ECO:0000256" key="8">
    <source>
        <dbReference type="ARBA" id="ARBA00022840"/>
    </source>
</evidence>
<dbReference type="SUPFAM" id="SSF56059">
    <property type="entry name" value="Glutathione synthetase ATP-binding domain-like"/>
    <property type="match status" value="1"/>
</dbReference>
<dbReference type="CTD" id="8230044"/>
<evidence type="ECO:0000256" key="3">
    <source>
        <dbReference type="ARBA" id="ARBA00012017"/>
    </source>
</evidence>
<dbReference type="GO" id="GO:0052726">
    <property type="term" value="F:inositol-1,3,4-trisphosphate 5-kinase activity"/>
    <property type="evidence" value="ECO:0007669"/>
    <property type="project" value="InterPro"/>
</dbReference>
<comment type="similarity">
    <text evidence="2">Belongs to the ITPK1 family.</text>
</comment>
<dbReference type="KEGG" id="phu:Phum_PHUM230610"/>
<dbReference type="HOGENOM" id="CLU_041857_3_0_1"/>
<dbReference type="InterPro" id="IPR008656">
    <property type="entry name" value="Inositol_tetrakis-P_1-kinase"/>
</dbReference>
<comment type="cofactor">
    <cofactor evidence="1">
        <name>Mg(2+)</name>
        <dbReference type="ChEBI" id="CHEBI:18420"/>
    </cofactor>
</comment>
<dbReference type="VEuPathDB" id="VectorBase:PHUM230610"/>
<dbReference type="GO" id="GO:0032957">
    <property type="term" value="P:inositol trisphosphate metabolic process"/>
    <property type="evidence" value="ECO:0007669"/>
    <property type="project" value="InterPro"/>
</dbReference>
<dbReference type="InterPro" id="IPR040464">
    <property type="entry name" value="InsP(3)kin_ATP-grasp"/>
</dbReference>
<organism>
    <name type="scientific">Pediculus humanus subsp. corporis</name>
    <name type="common">Body louse</name>
    <dbReference type="NCBI Taxonomy" id="121224"/>
    <lineage>
        <taxon>Eukaryota</taxon>
        <taxon>Metazoa</taxon>
        <taxon>Ecdysozoa</taxon>
        <taxon>Arthropoda</taxon>
        <taxon>Hexapoda</taxon>
        <taxon>Insecta</taxon>
        <taxon>Pterygota</taxon>
        <taxon>Neoptera</taxon>
        <taxon>Paraneoptera</taxon>
        <taxon>Psocodea</taxon>
        <taxon>Troctomorpha</taxon>
        <taxon>Phthiraptera</taxon>
        <taxon>Anoplura</taxon>
        <taxon>Pediculidae</taxon>
        <taxon>Pediculus</taxon>
    </lineage>
</organism>
<dbReference type="AlphaFoldDB" id="E0VIP9"/>